<feature type="transmembrane region" description="Helical" evidence="5">
    <location>
        <begin position="191"/>
        <end position="208"/>
    </location>
</feature>
<proteinExistence type="predicted"/>
<protein>
    <submittedName>
        <fullName evidence="7">O-antigen ligase family protein</fullName>
    </submittedName>
</protein>
<feature type="transmembrane region" description="Helical" evidence="5">
    <location>
        <begin position="123"/>
        <end position="145"/>
    </location>
</feature>
<dbReference type="GO" id="GO:0016874">
    <property type="term" value="F:ligase activity"/>
    <property type="evidence" value="ECO:0007669"/>
    <property type="project" value="UniProtKB-KW"/>
</dbReference>
<keyword evidence="2 5" id="KW-0812">Transmembrane</keyword>
<dbReference type="EMBL" id="JAFMNX010000001">
    <property type="protein sequence ID" value="MBS9719636.1"/>
    <property type="molecule type" value="Genomic_DNA"/>
</dbReference>
<dbReference type="Proteomes" id="UP001297272">
    <property type="component" value="Unassembled WGS sequence"/>
</dbReference>
<keyword evidence="3 5" id="KW-1133">Transmembrane helix</keyword>
<feature type="transmembrane region" description="Helical" evidence="5">
    <location>
        <begin position="351"/>
        <end position="368"/>
    </location>
</feature>
<evidence type="ECO:0000256" key="3">
    <source>
        <dbReference type="ARBA" id="ARBA00022989"/>
    </source>
</evidence>
<keyword evidence="7" id="KW-0436">Ligase</keyword>
<dbReference type="PANTHER" id="PTHR37422">
    <property type="entry name" value="TEICHURONIC ACID BIOSYNTHESIS PROTEIN TUAE"/>
    <property type="match status" value="1"/>
</dbReference>
<comment type="subcellular location">
    <subcellularLocation>
        <location evidence="1">Membrane</location>
        <topology evidence="1">Multi-pass membrane protein</topology>
    </subcellularLocation>
</comment>
<feature type="domain" description="O-antigen ligase-related" evidence="6">
    <location>
        <begin position="196"/>
        <end position="332"/>
    </location>
</feature>
<feature type="transmembrane region" description="Helical" evidence="5">
    <location>
        <begin position="165"/>
        <end position="184"/>
    </location>
</feature>
<evidence type="ECO:0000259" key="6">
    <source>
        <dbReference type="Pfam" id="PF04932"/>
    </source>
</evidence>
<evidence type="ECO:0000313" key="7">
    <source>
        <dbReference type="EMBL" id="MBS9719636.1"/>
    </source>
</evidence>
<feature type="transmembrane region" description="Helical" evidence="5">
    <location>
        <begin position="46"/>
        <end position="67"/>
    </location>
</feature>
<comment type="caution">
    <text evidence="7">The sequence shown here is derived from an EMBL/GenBank/DDBJ whole genome shotgun (WGS) entry which is preliminary data.</text>
</comment>
<dbReference type="InterPro" id="IPR051533">
    <property type="entry name" value="WaaL-like"/>
</dbReference>
<organism evidence="7 8">
    <name type="scientific">Tianweitania aestuarii</name>
    <dbReference type="NCBI Taxonomy" id="2814886"/>
    <lineage>
        <taxon>Bacteria</taxon>
        <taxon>Pseudomonadati</taxon>
        <taxon>Pseudomonadota</taxon>
        <taxon>Alphaproteobacteria</taxon>
        <taxon>Hyphomicrobiales</taxon>
        <taxon>Phyllobacteriaceae</taxon>
        <taxon>Tianweitania</taxon>
    </lineage>
</organism>
<evidence type="ECO:0000256" key="2">
    <source>
        <dbReference type="ARBA" id="ARBA00022692"/>
    </source>
</evidence>
<evidence type="ECO:0000256" key="5">
    <source>
        <dbReference type="SAM" id="Phobius"/>
    </source>
</evidence>
<evidence type="ECO:0000256" key="4">
    <source>
        <dbReference type="ARBA" id="ARBA00023136"/>
    </source>
</evidence>
<dbReference type="RefSeq" id="WP_213983255.1">
    <property type="nucleotide sequence ID" value="NZ_JAFMNX010000001.1"/>
</dbReference>
<keyword evidence="4 5" id="KW-0472">Membrane</keyword>
<name>A0ABS5RRJ3_9HYPH</name>
<reference evidence="7 8" key="1">
    <citation type="submission" date="2021-03" db="EMBL/GenBank/DDBJ databases">
        <title>Tianweitania aestuarii sp. nov., isolated from a tidal flat.</title>
        <authorList>
            <person name="Park S."/>
            <person name="Yoon J.-H."/>
        </authorList>
    </citation>
    <scope>NUCLEOTIDE SEQUENCE [LARGE SCALE GENOMIC DNA]</scope>
    <source>
        <strain evidence="7 8">BSSL-BM11</strain>
    </source>
</reference>
<feature type="transmembrane region" description="Helical" evidence="5">
    <location>
        <begin position="20"/>
        <end position="39"/>
    </location>
</feature>
<keyword evidence="8" id="KW-1185">Reference proteome</keyword>
<evidence type="ECO:0000313" key="8">
    <source>
        <dbReference type="Proteomes" id="UP001297272"/>
    </source>
</evidence>
<feature type="transmembrane region" description="Helical" evidence="5">
    <location>
        <begin position="374"/>
        <end position="393"/>
    </location>
</feature>
<evidence type="ECO:0000256" key="1">
    <source>
        <dbReference type="ARBA" id="ARBA00004141"/>
    </source>
</evidence>
<accession>A0ABS5RRJ3</accession>
<feature type="transmembrane region" description="Helical" evidence="5">
    <location>
        <begin position="87"/>
        <end position="111"/>
    </location>
</feature>
<dbReference type="InterPro" id="IPR007016">
    <property type="entry name" value="O-antigen_ligase-rel_domated"/>
</dbReference>
<dbReference type="Pfam" id="PF04932">
    <property type="entry name" value="Wzy_C"/>
    <property type="match status" value="1"/>
</dbReference>
<sequence length="420" mass="45439">MTLSLLLGGGTEAGLWSDSVLQICILLAVTPVLIAPEGAPLDRSALVVVGLIMLAPLVQLLPLPAGIVEWLRIAPFKQPEGSSVTWLTITTGVGSTLLSFSYVAVLGLLFLAIMRLPGAFVHALLPFMLLGVACNAAFVFVQYSASSRQVIDGVLPFSIYSGLFANRNHLASLLYLTLPFLVYFATFKNRGLAAGLAIVLTLLILLAAGSRAGAIIGAAAVISAIVFLRAQSRSSVAAVLGTLVVLGVYAMGTWTIVEQKELDVVFGRWEFLRTTLEGIRQNWLLGVGYGTFPRAYQVYEDASMIFGSFVNHAHNEYTELVFEGGIVAAVLIVAYCLLLVRQGALIRFNQFQKAAFLGIVFLLIHSAVDYPLRTMALAVTFVWLNAVIFHADFRRPTSSSARMMMVRHNGRKMKVPTQSV</sequence>
<dbReference type="PANTHER" id="PTHR37422:SF13">
    <property type="entry name" value="LIPOPOLYSACCHARIDE BIOSYNTHESIS PROTEIN PA4999-RELATED"/>
    <property type="match status" value="1"/>
</dbReference>
<gene>
    <name evidence="7" type="ORF">JYU29_02930</name>
</gene>
<feature type="transmembrane region" description="Helical" evidence="5">
    <location>
        <begin position="320"/>
        <end position="339"/>
    </location>
</feature>
<feature type="transmembrane region" description="Helical" evidence="5">
    <location>
        <begin position="237"/>
        <end position="257"/>
    </location>
</feature>